<dbReference type="EMBL" id="CARXXK010000003">
    <property type="protein sequence ID" value="CAI6364115.1"/>
    <property type="molecule type" value="Genomic_DNA"/>
</dbReference>
<dbReference type="AlphaFoldDB" id="A0AAV0X756"/>
<name>A0AAV0X756_9HEMI</name>
<reference evidence="1 2" key="1">
    <citation type="submission" date="2023-01" db="EMBL/GenBank/DDBJ databases">
        <authorList>
            <person name="Whitehead M."/>
        </authorList>
    </citation>
    <scope>NUCLEOTIDE SEQUENCE [LARGE SCALE GENOMIC DNA]</scope>
</reference>
<evidence type="ECO:0000313" key="1">
    <source>
        <dbReference type="EMBL" id="CAI6364115.1"/>
    </source>
</evidence>
<sequence length="121" mass="13717">MRVVSGTVKSTPTKWLPVLTNILPPSLRSKEALLRTTTKADRTKRALFYQMLRNTPNLRLKSRKSPWSTAKELALSNFEGTKEWSENWISIDVKNSGLVSDSNKGVEGMDLPRDVWSVVRT</sequence>
<organism evidence="1 2">
    <name type="scientific">Macrosiphum euphorbiae</name>
    <name type="common">potato aphid</name>
    <dbReference type="NCBI Taxonomy" id="13131"/>
    <lineage>
        <taxon>Eukaryota</taxon>
        <taxon>Metazoa</taxon>
        <taxon>Ecdysozoa</taxon>
        <taxon>Arthropoda</taxon>
        <taxon>Hexapoda</taxon>
        <taxon>Insecta</taxon>
        <taxon>Pterygota</taxon>
        <taxon>Neoptera</taxon>
        <taxon>Paraneoptera</taxon>
        <taxon>Hemiptera</taxon>
        <taxon>Sternorrhyncha</taxon>
        <taxon>Aphidomorpha</taxon>
        <taxon>Aphidoidea</taxon>
        <taxon>Aphididae</taxon>
        <taxon>Macrosiphini</taxon>
        <taxon>Macrosiphum</taxon>
    </lineage>
</organism>
<comment type="caution">
    <text evidence="1">The sequence shown here is derived from an EMBL/GenBank/DDBJ whole genome shotgun (WGS) entry which is preliminary data.</text>
</comment>
<proteinExistence type="predicted"/>
<evidence type="ECO:0000313" key="2">
    <source>
        <dbReference type="Proteomes" id="UP001160148"/>
    </source>
</evidence>
<keyword evidence="2" id="KW-1185">Reference proteome</keyword>
<accession>A0AAV0X756</accession>
<gene>
    <name evidence="1" type="ORF">MEUPH1_LOCUS18984</name>
</gene>
<protein>
    <submittedName>
        <fullName evidence="1">Uncharacterized protein</fullName>
    </submittedName>
</protein>
<dbReference type="Proteomes" id="UP001160148">
    <property type="component" value="Unassembled WGS sequence"/>
</dbReference>